<dbReference type="AlphaFoldDB" id="A0A327WHN0"/>
<reference evidence="2 3" key="1">
    <citation type="submission" date="2018-06" db="EMBL/GenBank/DDBJ databases">
        <title>Genomic Encyclopedia of Archaeal and Bacterial Type Strains, Phase II (KMG-II): from individual species to whole genera.</title>
        <authorList>
            <person name="Goeker M."/>
        </authorList>
    </citation>
    <scope>NUCLEOTIDE SEQUENCE [LARGE SCALE GENOMIC DNA]</scope>
    <source>
        <strain evidence="2 3">DSM 21851</strain>
    </source>
</reference>
<dbReference type="InterPro" id="IPR002586">
    <property type="entry name" value="CobQ/CobB/MinD/ParA_Nub-bd_dom"/>
</dbReference>
<dbReference type="Proteomes" id="UP000248790">
    <property type="component" value="Unassembled WGS sequence"/>
</dbReference>
<feature type="domain" description="CobQ/CobB/MinD/ParA nucleotide binding" evidence="1">
    <location>
        <begin position="4"/>
        <end position="169"/>
    </location>
</feature>
<evidence type="ECO:0000313" key="3">
    <source>
        <dbReference type="Proteomes" id="UP000248790"/>
    </source>
</evidence>
<organism evidence="2 3">
    <name type="scientific">Larkinella arboricola</name>
    <dbReference type="NCBI Taxonomy" id="643671"/>
    <lineage>
        <taxon>Bacteria</taxon>
        <taxon>Pseudomonadati</taxon>
        <taxon>Bacteroidota</taxon>
        <taxon>Cytophagia</taxon>
        <taxon>Cytophagales</taxon>
        <taxon>Spirosomataceae</taxon>
        <taxon>Larkinella</taxon>
    </lineage>
</organism>
<dbReference type="Gene3D" id="3.40.50.300">
    <property type="entry name" value="P-loop containing nucleotide triphosphate hydrolases"/>
    <property type="match status" value="1"/>
</dbReference>
<dbReference type="PANTHER" id="PTHR13696:SF96">
    <property type="entry name" value="COBQ_COBB_MIND_PARA NUCLEOTIDE BINDING DOMAIN-CONTAINING PROTEIN"/>
    <property type="match status" value="1"/>
</dbReference>
<dbReference type="OrthoDB" id="978593at2"/>
<dbReference type="PIRSF" id="PIRSF009320">
    <property type="entry name" value="Nuc_binding_HP_1000"/>
    <property type="match status" value="1"/>
</dbReference>
<gene>
    <name evidence="2" type="ORF">LX87_05708</name>
</gene>
<proteinExistence type="predicted"/>
<evidence type="ECO:0000259" key="1">
    <source>
        <dbReference type="Pfam" id="PF01656"/>
    </source>
</evidence>
<accession>A0A327WHN0</accession>
<comment type="caution">
    <text evidence="2">The sequence shown here is derived from an EMBL/GenBank/DDBJ whole genome shotgun (WGS) entry which is preliminary data.</text>
</comment>
<dbReference type="InterPro" id="IPR050678">
    <property type="entry name" value="DNA_Partitioning_ATPase"/>
</dbReference>
<dbReference type="Pfam" id="PF01656">
    <property type="entry name" value="CbiA"/>
    <property type="match status" value="1"/>
</dbReference>
<dbReference type="RefSeq" id="WP_111631677.1">
    <property type="nucleotide sequence ID" value="NZ_QLMC01000028.1"/>
</dbReference>
<dbReference type="InterPro" id="IPR027417">
    <property type="entry name" value="P-loop_NTPase"/>
</dbReference>
<dbReference type="SUPFAM" id="SSF52540">
    <property type="entry name" value="P-loop containing nucleoside triphosphate hydrolases"/>
    <property type="match status" value="1"/>
</dbReference>
<keyword evidence="3" id="KW-1185">Reference proteome</keyword>
<evidence type="ECO:0000313" key="2">
    <source>
        <dbReference type="EMBL" id="RAJ89177.1"/>
    </source>
</evidence>
<dbReference type="CDD" id="cd02042">
    <property type="entry name" value="ParAB_family"/>
    <property type="match status" value="1"/>
</dbReference>
<sequence length="200" mass="21992">MKVIAVVNQKGGVGKSTISFNLAHCFASELRVGIVDVDAQGTIRNMDDALGAIELLPIEQLSTLRSKPFDVVVIDTPPYFSDRLEDVLSVSDFVLIPVKPSYVDVMALKPTVGIVRRQQEVQPELKAGIVINMAKPRTSINQDIDFLLRDIGLPKMEVTLSERVAFIRSFVTNGVFEGDDLRAINEITNLAEELLGRLGI</sequence>
<dbReference type="PANTHER" id="PTHR13696">
    <property type="entry name" value="P-LOOP CONTAINING NUCLEOSIDE TRIPHOSPHATE HYDROLASE"/>
    <property type="match status" value="1"/>
</dbReference>
<protein>
    <submittedName>
        <fullName evidence="2">Chromosome partitioning protein</fullName>
    </submittedName>
</protein>
<name>A0A327WHN0_LARAB</name>
<dbReference type="EMBL" id="QLMC01000028">
    <property type="protein sequence ID" value="RAJ89177.1"/>
    <property type="molecule type" value="Genomic_DNA"/>
</dbReference>